<evidence type="ECO:0000259" key="8">
    <source>
        <dbReference type="Pfam" id="PF13359"/>
    </source>
</evidence>
<comment type="subcellular location">
    <subcellularLocation>
        <location evidence="2">Nucleus</location>
    </subcellularLocation>
</comment>
<protein>
    <submittedName>
        <fullName evidence="10">Uncharacterized protein LOC104608081</fullName>
    </submittedName>
</protein>
<reference evidence="10" key="1">
    <citation type="submission" date="2025-08" db="UniProtKB">
        <authorList>
            <consortium name="RefSeq"/>
        </authorList>
    </citation>
    <scope>IDENTIFICATION</scope>
</reference>
<evidence type="ECO:0000313" key="9">
    <source>
        <dbReference type="Proteomes" id="UP000189703"/>
    </source>
</evidence>
<keyword evidence="7" id="KW-0539">Nucleus</keyword>
<keyword evidence="6" id="KW-0378">Hydrolase</keyword>
<dbReference type="PANTHER" id="PTHR22930">
    <property type="match status" value="1"/>
</dbReference>
<dbReference type="eggNOG" id="KOG4585">
    <property type="taxonomic scope" value="Eukaryota"/>
</dbReference>
<dbReference type="KEGG" id="nnu:104608081"/>
<dbReference type="OMA" id="YICERYH"/>
<evidence type="ECO:0000256" key="5">
    <source>
        <dbReference type="ARBA" id="ARBA00022723"/>
    </source>
</evidence>
<organism evidence="9 10">
    <name type="scientific">Nelumbo nucifera</name>
    <name type="common">Sacred lotus</name>
    <dbReference type="NCBI Taxonomy" id="4432"/>
    <lineage>
        <taxon>Eukaryota</taxon>
        <taxon>Viridiplantae</taxon>
        <taxon>Streptophyta</taxon>
        <taxon>Embryophyta</taxon>
        <taxon>Tracheophyta</taxon>
        <taxon>Spermatophyta</taxon>
        <taxon>Magnoliopsida</taxon>
        <taxon>Proteales</taxon>
        <taxon>Nelumbonaceae</taxon>
        <taxon>Nelumbo</taxon>
    </lineage>
</organism>
<comment type="cofactor">
    <cofactor evidence="1">
        <name>a divalent metal cation</name>
        <dbReference type="ChEBI" id="CHEBI:60240"/>
    </cofactor>
</comment>
<feature type="domain" description="DDE Tnp4" evidence="8">
    <location>
        <begin position="2"/>
        <end position="127"/>
    </location>
</feature>
<dbReference type="GO" id="GO:0046872">
    <property type="term" value="F:metal ion binding"/>
    <property type="evidence" value="ECO:0007669"/>
    <property type="project" value="UniProtKB-KW"/>
</dbReference>
<dbReference type="GeneID" id="104608081"/>
<evidence type="ECO:0000256" key="7">
    <source>
        <dbReference type="ARBA" id="ARBA00023242"/>
    </source>
</evidence>
<gene>
    <name evidence="10" type="primary">LOC104608081</name>
</gene>
<dbReference type="Proteomes" id="UP000189703">
    <property type="component" value="Unplaced"/>
</dbReference>
<dbReference type="InParanoid" id="A0A1U8AZN9"/>
<comment type="similarity">
    <text evidence="3">Belongs to the HARBI1 family.</text>
</comment>
<keyword evidence="5" id="KW-0479">Metal-binding</keyword>
<name>A0A1U8AZN9_NELNU</name>
<evidence type="ECO:0000256" key="2">
    <source>
        <dbReference type="ARBA" id="ARBA00004123"/>
    </source>
</evidence>
<dbReference type="PANTHER" id="PTHR22930:SF221">
    <property type="entry name" value="NUCLEASE HARBI1"/>
    <property type="match status" value="1"/>
</dbReference>
<evidence type="ECO:0000256" key="6">
    <source>
        <dbReference type="ARBA" id="ARBA00022801"/>
    </source>
</evidence>
<dbReference type="GO" id="GO:0005634">
    <property type="term" value="C:nucleus"/>
    <property type="evidence" value="ECO:0007669"/>
    <property type="project" value="UniProtKB-SubCell"/>
</dbReference>
<dbReference type="GO" id="GO:0016787">
    <property type="term" value="F:hydrolase activity"/>
    <property type="evidence" value="ECO:0007669"/>
    <property type="project" value="UniProtKB-KW"/>
</dbReference>
<evidence type="ECO:0000313" key="10">
    <source>
        <dbReference type="RefSeq" id="XP_010272252.1"/>
    </source>
</evidence>
<dbReference type="GO" id="GO:0004518">
    <property type="term" value="F:nuclease activity"/>
    <property type="evidence" value="ECO:0007669"/>
    <property type="project" value="UniProtKB-KW"/>
</dbReference>
<keyword evidence="4" id="KW-0540">Nuclease</keyword>
<keyword evidence="9" id="KW-1185">Reference proteome</keyword>
<dbReference type="RefSeq" id="XP_010272252.1">
    <property type="nucleotide sequence ID" value="XM_010273950.2"/>
</dbReference>
<dbReference type="OrthoDB" id="1910266at2759"/>
<dbReference type="AlphaFoldDB" id="A0A1U8AZN9"/>
<dbReference type="InterPro" id="IPR027806">
    <property type="entry name" value="HARBI1_dom"/>
</dbReference>
<evidence type="ECO:0000256" key="3">
    <source>
        <dbReference type="ARBA" id="ARBA00006958"/>
    </source>
</evidence>
<accession>A0A1U8AZN9</accession>
<sequence>MRFTFVLTGWEGTAHDYCIFAEVVRNPKYNFPHPPRGKYYVVDFVYPNTAGYMAPYRNTRYYLSDFQRGGQPTTKEEYFNNAHASLSSVIERSFGVLKARFPILKCMPCYPLKTQQLIVVACMAIHNFIRDNQDRDTLFNEFENDEEIEIQHPSETNGEGFDEVAIDNVVQQQEMLLFRQQLADAIYADQTRPPLRKHRST</sequence>
<evidence type="ECO:0000256" key="4">
    <source>
        <dbReference type="ARBA" id="ARBA00022722"/>
    </source>
</evidence>
<evidence type="ECO:0000256" key="1">
    <source>
        <dbReference type="ARBA" id="ARBA00001968"/>
    </source>
</evidence>
<proteinExistence type="inferred from homology"/>
<dbReference type="Pfam" id="PF13359">
    <property type="entry name" value="DDE_Tnp_4"/>
    <property type="match status" value="1"/>
</dbReference>
<dbReference type="InterPro" id="IPR045249">
    <property type="entry name" value="HARBI1-like"/>
</dbReference>